<sequence>MFYDLNIALPDSAGKAGGIVSSQDWAQVAQAVERARALGYQVVALNQTINSKLVPEHLAVWKSMPAIKDAVYSWNRETGARVGGSSFDGVPRGKIRVLRRLTVIVSDTAQSQSLTGSGSATTAEYDVVAVRPTSDKLLSAASSGAWEAVDIISLDMGGRWGYFVKHKIAGQVLANGLTLEISYQPALTDSATRQQWVSNAASIVRVTRGRGVVWTSGARQAFDLRSPYDISALGEVLQLNGDLSKRGLSSSSRATLVHAFTRTSTLRAVISSVKPPPPATEASEGPAPKRAKV</sequence>
<comment type="similarity">
    <text evidence="2">Belongs to the eukaryotic/archaeal RNase P protein component 3 family.</text>
</comment>
<evidence type="ECO:0000313" key="6">
    <source>
        <dbReference type="Proteomes" id="UP001140074"/>
    </source>
</evidence>
<evidence type="ECO:0000313" key="5">
    <source>
        <dbReference type="EMBL" id="KAJ2864995.1"/>
    </source>
</evidence>
<dbReference type="EMBL" id="JANBUY010000071">
    <property type="protein sequence ID" value="KAJ2864995.1"/>
    <property type="molecule type" value="Genomic_DNA"/>
</dbReference>
<dbReference type="AlphaFoldDB" id="A0A9W8ISS6"/>
<protein>
    <submittedName>
        <fullName evidence="5">RNA-binding RNA processing protein rpp1</fullName>
        <ecNumber evidence="5">3.1.26.5</ecNumber>
    </submittedName>
</protein>
<dbReference type="GO" id="GO:0004526">
    <property type="term" value="F:ribonuclease P activity"/>
    <property type="evidence" value="ECO:0007669"/>
    <property type="project" value="UniProtKB-EC"/>
</dbReference>
<dbReference type="Proteomes" id="UP001140074">
    <property type="component" value="Unassembled WGS sequence"/>
</dbReference>
<organism evidence="5 6">
    <name type="scientific">Coemansia aciculifera</name>
    <dbReference type="NCBI Taxonomy" id="417176"/>
    <lineage>
        <taxon>Eukaryota</taxon>
        <taxon>Fungi</taxon>
        <taxon>Fungi incertae sedis</taxon>
        <taxon>Zoopagomycota</taxon>
        <taxon>Kickxellomycotina</taxon>
        <taxon>Kickxellomycetes</taxon>
        <taxon>Kickxellales</taxon>
        <taxon>Kickxellaceae</taxon>
        <taxon>Coemansia</taxon>
    </lineage>
</organism>
<dbReference type="Gene3D" id="3.20.20.140">
    <property type="entry name" value="Metal-dependent hydrolases"/>
    <property type="match status" value="1"/>
</dbReference>
<dbReference type="SUPFAM" id="SSF89550">
    <property type="entry name" value="PHP domain-like"/>
    <property type="match status" value="1"/>
</dbReference>
<name>A0A9W8ISS6_9FUNG</name>
<evidence type="ECO:0000256" key="3">
    <source>
        <dbReference type="ARBA" id="ARBA00022694"/>
    </source>
</evidence>
<proteinExistence type="inferred from homology"/>
<reference evidence="5" key="1">
    <citation type="submission" date="2022-07" db="EMBL/GenBank/DDBJ databases">
        <title>Phylogenomic reconstructions and comparative analyses of Kickxellomycotina fungi.</title>
        <authorList>
            <person name="Reynolds N.K."/>
            <person name="Stajich J.E."/>
            <person name="Barry K."/>
            <person name="Grigoriev I.V."/>
            <person name="Crous P."/>
            <person name="Smith M.E."/>
        </authorList>
    </citation>
    <scope>NUCLEOTIDE SEQUENCE</scope>
    <source>
        <strain evidence="5">RSA 476</strain>
    </source>
</reference>
<dbReference type="EC" id="3.1.26.5" evidence="5"/>
<comment type="caution">
    <text evidence="5">The sequence shown here is derived from an EMBL/GenBank/DDBJ whole genome shotgun (WGS) entry which is preliminary data.</text>
</comment>
<dbReference type="InterPro" id="IPR002738">
    <property type="entry name" value="RNase_P_p30"/>
</dbReference>
<dbReference type="PANTHER" id="PTHR13031:SF0">
    <property type="entry name" value="RIBONUCLEASE P PROTEIN SUBUNIT P30"/>
    <property type="match status" value="1"/>
</dbReference>
<keyword evidence="6" id="KW-1185">Reference proteome</keyword>
<keyword evidence="5" id="KW-0378">Hydrolase</keyword>
<dbReference type="GO" id="GO:0003723">
    <property type="term" value="F:RNA binding"/>
    <property type="evidence" value="ECO:0007669"/>
    <property type="project" value="TreeGrafter"/>
</dbReference>
<feature type="region of interest" description="Disordered" evidence="4">
    <location>
        <begin position="272"/>
        <end position="293"/>
    </location>
</feature>
<dbReference type="Pfam" id="PF01876">
    <property type="entry name" value="RNase_P_p30"/>
    <property type="match status" value="1"/>
</dbReference>
<comment type="subcellular location">
    <subcellularLocation>
        <location evidence="1">Nucleus</location>
    </subcellularLocation>
</comment>
<dbReference type="GO" id="GO:0008033">
    <property type="term" value="P:tRNA processing"/>
    <property type="evidence" value="ECO:0007669"/>
    <property type="project" value="UniProtKB-KW"/>
</dbReference>
<dbReference type="GO" id="GO:0005655">
    <property type="term" value="C:nucleolar ribonuclease P complex"/>
    <property type="evidence" value="ECO:0007669"/>
    <property type="project" value="TreeGrafter"/>
</dbReference>
<dbReference type="InterPro" id="IPR016195">
    <property type="entry name" value="Pol/histidinol_Pase-like"/>
</dbReference>
<evidence type="ECO:0000256" key="2">
    <source>
        <dbReference type="ARBA" id="ARBA00007331"/>
    </source>
</evidence>
<keyword evidence="3" id="KW-0819">tRNA processing</keyword>
<accession>A0A9W8ISS6</accession>
<gene>
    <name evidence="5" type="primary">RPP1</name>
    <name evidence="5" type="ORF">GGH94_002537</name>
</gene>
<dbReference type="PANTHER" id="PTHR13031">
    <property type="entry name" value="RIBONUCLEASE P SUBUNIT P30"/>
    <property type="match status" value="1"/>
</dbReference>
<evidence type="ECO:0000256" key="1">
    <source>
        <dbReference type="ARBA" id="ARBA00004123"/>
    </source>
</evidence>
<evidence type="ECO:0000256" key="4">
    <source>
        <dbReference type="SAM" id="MobiDB-lite"/>
    </source>
</evidence>